<evidence type="ECO:0000256" key="1">
    <source>
        <dbReference type="ARBA" id="ARBA00004651"/>
    </source>
</evidence>
<comment type="similarity">
    <text evidence="7">Belongs to the methyl-accepting chemotaxis (MCP) protein family.</text>
</comment>
<organism evidence="11 12">
    <name type="scientific">Geoanaerobacter pelophilus</name>
    <dbReference type="NCBI Taxonomy" id="60036"/>
    <lineage>
        <taxon>Bacteria</taxon>
        <taxon>Pseudomonadati</taxon>
        <taxon>Thermodesulfobacteriota</taxon>
        <taxon>Desulfuromonadia</taxon>
        <taxon>Geobacterales</taxon>
        <taxon>Geobacteraceae</taxon>
        <taxon>Geoanaerobacter</taxon>
    </lineage>
</organism>
<name>A0AAW4L6Y2_9BACT</name>
<dbReference type="SUPFAM" id="SSF58104">
    <property type="entry name" value="Methyl-accepting chemotaxis protein (MCP) signaling domain"/>
    <property type="match status" value="1"/>
</dbReference>
<comment type="caution">
    <text evidence="11">The sequence shown here is derived from an EMBL/GenBank/DDBJ whole genome shotgun (WGS) entry which is preliminary data.</text>
</comment>
<feature type="domain" description="Methyl-accepting transducer" evidence="10">
    <location>
        <begin position="215"/>
        <end position="451"/>
    </location>
</feature>
<reference evidence="11 12" key="1">
    <citation type="submission" date="2021-05" db="EMBL/GenBank/DDBJ databases">
        <title>The draft genome of Geobacter pelophilus DSM 12255.</title>
        <authorList>
            <person name="Xu Z."/>
            <person name="Masuda Y."/>
            <person name="Itoh H."/>
            <person name="Senoo K."/>
        </authorList>
    </citation>
    <scope>NUCLEOTIDE SEQUENCE [LARGE SCALE GENOMIC DNA]</scope>
    <source>
        <strain evidence="11 12">DSM 12255</strain>
    </source>
</reference>
<gene>
    <name evidence="11" type="ORF">KI809_13265</name>
</gene>
<evidence type="ECO:0000313" key="12">
    <source>
        <dbReference type="Proteomes" id="UP000811899"/>
    </source>
</evidence>
<dbReference type="EMBL" id="JAHCVJ010000005">
    <property type="protein sequence ID" value="MBT0665270.1"/>
    <property type="molecule type" value="Genomic_DNA"/>
</dbReference>
<dbReference type="PANTHER" id="PTHR32089">
    <property type="entry name" value="METHYL-ACCEPTING CHEMOTAXIS PROTEIN MCPB"/>
    <property type="match status" value="1"/>
</dbReference>
<evidence type="ECO:0000256" key="3">
    <source>
        <dbReference type="ARBA" id="ARBA00022692"/>
    </source>
</evidence>
<dbReference type="PANTHER" id="PTHR32089:SF112">
    <property type="entry name" value="LYSOZYME-LIKE PROTEIN-RELATED"/>
    <property type="match status" value="1"/>
</dbReference>
<evidence type="ECO:0000256" key="4">
    <source>
        <dbReference type="ARBA" id="ARBA00022989"/>
    </source>
</evidence>
<evidence type="ECO:0000256" key="6">
    <source>
        <dbReference type="ARBA" id="ARBA00023224"/>
    </source>
</evidence>
<dbReference type="GO" id="GO:0006935">
    <property type="term" value="P:chemotaxis"/>
    <property type="evidence" value="ECO:0007669"/>
    <property type="project" value="InterPro"/>
</dbReference>
<dbReference type="GO" id="GO:0007165">
    <property type="term" value="P:signal transduction"/>
    <property type="evidence" value="ECO:0007669"/>
    <property type="project" value="UniProtKB-KW"/>
</dbReference>
<dbReference type="GO" id="GO:0005886">
    <property type="term" value="C:plasma membrane"/>
    <property type="evidence" value="ECO:0007669"/>
    <property type="project" value="UniProtKB-SubCell"/>
</dbReference>
<dbReference type="GO" id="GO:0004888">
    <property type="term" value="F:transmembrane signaling receptor activity"/>
    <property type="evidence" value="ECO:0007669"/>
    <property type="project" value="InterPro"/>
</dbReference>
<keyword evidence="6 8" id="KW-0807">Transducer</keyword>
<sequence>MKLTTKFILINVIIVTMAIAITTCFVFVSVHKEIDRQASKSQESILKSFWELLRTKGSDFSVTNGKLMAGNYVINGNYELPDKITEIFGGTATIFMGDTRVSTNVLKADGGRAIDTKLVGPAYDSVIKEGKPYRGEAIILDIPYFTAYDPIKNKKGETIGVLYVGVKKSDYFAAYNHLQWVVIVTTAVITIIFSFLVGFLVKKSLFPIIGKVSGISEKIHSHAGDIASTMDQQADFATQLASSVIEISSTMEEFSSTASQIAQHSQSVVERADKTLDDSKTGAAEVENLTFKINDISQNIQANLSEIVELGRRSKEINKVMEIINNIANQTKLIAFNAALEAASAGEAGKRFGVVAVEIRRLADSVVESTKEIEGKITEILDSVNRLVMSSEKSFELIQEGQEYASHTVMMLIESVDGVEETANAARHISLSTQQQQVASSQVVMALKDIEKGVRFSTDSTHQSSVVTGQLASLAEELRSLVMFLKAGDKVADSELKSTRETN</sequence>
<dbReference type="InterPro" id="IPR029151">
    <property type="entry name" value="Sensor-like_sf"/>
</dbReference>
<dbReference type="SUPFAM" id="SSF103190">
    <property type="entry name" value="Sensory domain-like"/>
    <property type="match status" value="1"/>
</dbReference>
<keyword evidence="3 9" id="KW-0812">Transmembrane</keyword>
<dbReference type="RefSeq" id="WP_214172043.1">
    <property type="nucleotide sequence ID" value="NZ_JAHCVJ010000005.1"/>
</dbReference>
<evidence type="ECO:0000313" key="11">
    <source>
        <dbReference type="EMBL" id="MBT0665270.1"/>
    </source>
</evidence>
<dbReference type="Pfam" id="PF17202">
    <property type="entry name" value="sCache_3_3"/>
    <property type="match status" value="1"/>
</dbReference>
<evidence type="ECO:0000259" key="10">
    <source>
        <dbReference type="PROSITE" id="PS50111"/>
    </source>
</evidence>
<dbReference type="InterPro" id="IPR004090">
    <property type="entry name" value="Chemotax_Me-accpt_rcpt"/>
</dbReference>
<evidence type="ECO:0000256" key="7">
    <source>
        <dbReference type="ARBA" id="ARBA00029447"/>
    </source>
</evidence>
<evidence type="ECO:0000256" key="2">
    <source>
        <dbReference type="ARBA" id="ARBA00022475"/>
    </source>
</evidence>
<dbReference type="InterPro" id="IPR004089">
    <property type="entry name" value="MCPsignal_dom"/>
</dbReference>
<accession>A0AAW4L6Y2</accession>
<comment type="subcellular location">
    <subcellularLocation>
        <location evidence="1">Cell membrane</location>
        <topology evidence="1">Multi-pass membrane protein</topology>
    </subcellularLocation>
</comment>
<keyword evidence="4 9" id="KW-1133">Transmembrane helix</keyword>
<dbReference type="PROSITE" id="PS50111">
    <property type="entry name" value="CHEMOTAXIS_TRANSDUC_2"/>
    <property type="match status" value="1"/>
</dbReference>
<keyword evidence="2" id="KW-1003">Cell membrane</keyword>
<dbReference type="Proteomes" id="UP000811899">
    <property type="component" value="Unassembled WGS sequence"/>
</dbReference>
<dbReference type="AlphaFoldDB" id="A0AAW4L6Y2"/>
<keyword evidence="5 9" id="KW-0472">Membrane</keyword>
<proteinExistence type="inferred from homology"/>
<dbReference type="SMART" id="SM00283">
    <property type="entry name" value="MA"/>
    <property type="match status" value="1"/>
</dbReference>
<dbReference type="Gene3D" id="1.10.287.950">
    <property type="entry name" value="Methyl-accepting chemotaxis protein"/>
    <property type="match status" value="1"/>
</dbReference>
<feature type="transmembrane region" description="Helical" evidence="9">
    <location>
        <begin position="178"/>
        <end position="201"/>
    </location>
</feature>
<evidence type="ECO:0000256" key="5">
    <source>
        <dbReference type="ARBA" id="ARBA00023136"/>
    </source>
</evidence>
<evidence type="ECO:0000256" key="9">
    <source>
        <dbReference type="SAM" id="Phobius"/>
    </source>
</evidence>
<dbReference type="Pfam" id="PF00015">
    <property type="entry name" value="MCPsignal"/>
    <property type="match status" value="1"/>
</dbReference>
<feature type="transmembrane region" description="Helical" evidence="9">
    <location>
        <begin position="7"/>
        <end position="30"/>
    </location>
</feature>
<dbReference type="PRINTS" id="PR00260">
    <property type="entry name" value="CHEMTRNSDUCR"/>
</dbReference>
<keyword evidence="12" id="KW-1185">Reference proteome</keyword>
<evidence type="ECO:0000256" key="8">
    <source>
        <dbReference type="PROSITE-ProRule" id="PRU00284"/>
    </source>
</evidence>
<protein>
    <submittedName>
        <fullName evidence="11">Cache domain-containing protein</fullName>
    </submittedName>
</protein>
<dbReference type="InterPro" id="IPR033463">
    <property type="entry name" value="sCache_3"/>
</dbReference>